<dbReference type="STRING" id="1618563.UU12_C0031G0009"/>
<dbReference type="EMBL" id="LBZK01000031">
    <property type="protein sequence ID" value="KKR70030.1"/>
    <property type="molecule type" value="Genomic_DNA"/>
</dbReference>
<feature type="domain" description="OLD protein-like TOPRIM" evidence="1">
    <location>
        <begin position="88"/>
        <end position="153"/>
    </location>
</feature>
<keyword evidence="2" id="KW-0255">Endonuclease</keyword>
<dbReference type="Pfam" id="PF20469">
    <property type="entry name" value="OLD-like_TOPRIM"/>
    <property type="match status" value="1"/>
</dbReference>
<evidence type="ECO:0000313" key="3">
    <source>
        <dbReference type="Proteomes" id="UP000034562"/>
    </source>
</evidence>
<gene>
    <name evidence="2" type="ORF">UU12_C0031G0009</name>
</gene>
<evidence type="ECO:0000313" key="2">
    <source>
        <dbReference type="EMBL" id="KKR70030.1"/>
    </source>
</evidence>
<evidence type="ECO:0000259" key="1">
    <source>
        <dbReference type="Pfam" id="PF20469"/>
    </source>
</evidence>
<dbReference type="AlphaFoldDB" id="A0A0G0VDA3"/>
<accession>A0A0G0VDA3</accession>
<dbReference type="CDD" id="cd01026">
    <property type="entry name" value="TOPRIM_OLD"/>
    <property type="match status" value="1"/>
</dbReference>
<protein>
    <submittedName>
        <fullName evidence="2">Putative ATP-dependent endonuclease of the OLD family</fullName>
    </submittedName>
</protein>
<dbReference type="GO" id="GO:0004519">
    <property type="term" value="F:endonuclease activity"/>
    <property type="evidence" value="ECO:0007669"/>
    <property type="project" value="UniProtKB-KW"/>
</dbReference>
<keyword evidence="2" id="KW-0378">Hydrolase</keyword>
<dbReference type="Proteomes" id="UP000034562">
    <property type="component" value="Unassembled WGS sequence"/>
</dbReference>
<comment type="caution">
    <text evidence="2">The sequence shown here is derived from an EMBL/GenBank/DDBJ whole genome shotgun (WGS) entry which is preliminary data.</text>
</comment>
<name>A0A0G0VDA3_9BACT</name>
<dbReference type="InterPro" id="IPR034139">
    <property type="entry name" value="TOPRIM_OLD"/>
</dbReference>
<organism evidence="2 3">
    <name type="scientific">Candidatus Woesebacteria bacterium GW2011_GWA2_40_7b</name>
    <dbReference type="NCBI Taxonomy" id="1618563"/>
    <lineage>
        <taxon>Bacteria</taxon>
        <taxon>Candidatus Woeseibacteriota</taxon>
    </lineage>
</organism>
<reference evidence="2 3" key="1">
    <citation type="journal article" date="2015" name="Nature">
        <title>rRNA introns, odd ribosomes, and small enigmatic genomes across a large radiation of phyla.</title>
        <authorList>
            <person name="Brown C.T."/>
            <person name="Hug L.A."/>
            <person name="Thomas B.C."/>
            <person name="Sharon I."/>
            <person name="Castelle C.J."/>
            <person name="Singh A."/>
            <person name="Wilkins M.J."/>
            <person name="Williams K.H."/>
            <person name="Banfield J.F."/>
        </authorList>
    </citation>
    <scope>NUCLEOTIDE SEQUENCE [LARGE SCALE GENOMIC DNA]</scope>
</reference>
<keyword evidence="2" id="KW-0540">Nuclease</keyword>
<sequence>MLLRVFRQCGISKIYFVTREDLDDILDNNSGLYKIFYDLLLNKSTSGGIQKAIKEKGLASEDEDLNIKMEEESLRFSLWLDYDRSSAFFSKHVIICEGASEKVLLDYLLNNEWHELKNKHIYCLDSLGKFNIHRFMNIFSKFGISHSVLYDKDDNEIQKIVNEFLKKNMNTFSKSTYAFDPDLESFLGIPKPSNRPDKKPLNVMWHLFNNKIKDDKLTELKTILSSCGN</sequence>
<proteinExistence type="predicted"/>